<dbReference type="CDD" id="cd18140">
    <property type="entry name" value="HLD_clamp_RFC"/>
    <property type="match status" value="1"/>
</dbReference>
<dbReference type="AlphaFoldDB" id="A0A4S4LEV1"/>
<dbReference type="GO" id="GO:0003677">
    <property type="term" value="F:DNA binding"/>
    <property type="evidence" value="ECO:0007669"/>
    <property type="project" value="UniProtKB-KW"/>
</dbReference>
<dbReference type="GO" id="GO:0016887">
    <property type="term" value="F:ATP hydrolysis activity"/>
    <property type="evidence" value="ECO:0007669"/>
    <property type="project" value="InterPro"/>
</dbReference>
<dbReference type="PANTHER" id="PTHR46765:SF1">
    <property type="entry name" value="P-LOOP CONTAINING NUCLEOSIDE TRIPHOSPHATE HYDROLASES SUPERFAMILY PROTEIN"/>
    <property type="match status" value="1"/>
</dbReference>
<evidence type="ECO:0000256" key="6">
    <source>
        <dbReference type="ARBA" id="ARBA00023242"/>
    </source>
</evidence>
<feature type="region of interest" description="Disordered" evidence="8">
    <location>
        <begin position="970"/>
        <end position="997"/>
    </location>
</feature>
<gene>
    <name evidence="10" type="ORF">EW145_g1444</name>
</gene>
<keyword evidence="2" id="KW-0235">DNA replication</keyword>
<evidence type="ECO:0000256" key="3">
    <source>
        <dbReference type="ARBA" id="ARBA00022741"/>
    </source>
</evidence>
<dbReference type="GO" id="GO:0006260">
    <property type="term" value="P:DNA replication"/>
    <property type="evidence" value="ECO:0007669"/>
    <property type="project" value="UniProtKB-KW"/>
</dbReference>
<comment type="subcellular location">
    <subcellularLocation>
        <location evidence="1">Nucleus</location>
    </subcellularLocation>
</comment>
<name>A0A4S4LEV1_9AGAM</name>
<evidence type="ECO:0000256" key="2">
    <source>
        <dbReference type="ARBA" id="ARBA00022705"/>
    </source>
</evidence>
<dbReference type="Gene3D" id="1.10.8.60">
    <property type="match status" value="1"/>
</dbReference>
<dbReference type="GO" id="GO:0005634">
    <property type="term" value="C:nucleus"/>
    <property type="evidence" value="ECO:0007669"/>
    <property type="project" value="UniProtKB-SubCell"/>
</dbReference>
<organism evidence="10 11">
    <name type="scientific">Phellinidium pouzarii</name>
    <dbReference type="NCBI Taxonomy" id="167371"/>
    <lineage>
        <taxon>Eukaryota</taxon>
        <taxon>Fungi</taxon>
        <taxon>Dikarya</taxon>
        <taxon>Basidiomycota</taxon>
        <taxon>Agaricomycotina</taxon>
        <taxon>Agaricomycetes</taxon>
        <taxon>Hymenochaetales</taxon>
        <taxon>Hymenochaetaceae</taxon>
        <taxon>Phellinidium</taxon>
    </lineage>
</organism>
<dbReference type="InterPro" id="IPR047854">
    <property type="entry name" value="RFC_lid"/>
</dbReference>
<protein>
    <recommendedName>
        <fullName evidence="9">ATPase AAA-type core domain-containing protein</fullName>
    </recommendedName>
</protein>
<keyword evidence="7" id="KW-0131">Cell cycle</keyword>
<proteinExistence type="predicted"/>
<dbReference type="EMBL" id="SGPK01000040">
    <property type="protein sequence ID" value="THH10289.1"/>
    <property type="molecule type" value="Genomic_DNA"/>
</dbReference>
<evidence type="ECO:0000313" key="10">
    <source>
        <dbReference type="EMBL" id="THH10289.1"/>
    </source>
</evidence>
<feature type="region of interest" description="Disordered" evidence="8">
    <location>
        <begin position="396"/>
        <end position="419"/>
    </location>
</feature>
<keyword evidence="11" id="KW-1185">Reference proteome</keyword>
<keyword evidence="3" id="KW-0547">Nucleotide-binding</keyword>
<evidence type="ECO:0000259" key="9">
    <source>
        <dbReference type="Pfam" id="PF00004"/>
    </source>
</evidence>
<accession>A0A4S4LEV1</accession>
<evidence type="ECO:0000313" key="11">
    <source>
        <dbReference type="Proteomes" id="UP000308199"/>
    </source>
</evidence>
<dbReference type="Pfam" id="PF00004">
    <property type="entry name" value="AAA"/>
    <property type="match status" value="1"/>
</dbReference>
<dbReference type="InterPro" id="IPR027417">
    <property type="entry name" value="P-loop_NTPase"/>
</dbReference>
<keyword evidence="5" id="KW-0238">DNA-binding</keyword>
<evidence type="ECO:0000256" key="5">
    <source>
        <dbReference type="ARBA" id="ARBA00023125"/>
    </source>
</evidence>
<sequence length="1068" mass="118882">MLLRFTQADMLNTDLVDIASGRPKYTILSRASYIKGKDNAIVDVASRTTSIIDDRRKVIATIEWSGKEKRSGGLIWIRNSELVKFAELFDGCDSVKTVPDRLVIPSRLGYVWVATRAALFVCGSDATKVVGKFHERSIQLGDTVTPSPIPKVGNDYLEFVDLPEDAIPELLVGYIFMNIMRRTRFDLPRYQFPIVDGSGGGRQTVADVYLNNPFPPPKLILGYSVLDRVVTYSESEVFTVHPAHMASVHTFVSNGLLGDLAMNVADDDAMQGQTAGGEYAPNGLLSDDESQEQTLVESRTMFKSNGLLGATMSGHDGVNSRPNGIATRNSGSTSTGICDATNTEHSSFPLKELAAATDEERDESEPNNLFEQDLSSGEILTSIDSRTDAQNKITESQELPSLSQILRPHGRKETSSSSKITTMYSTTMTTGSSVPISATAFDGKMIYLKKRPKKVINSRTTAENQRTESLLETPIHKLMDQLSVITAKKLIQPEAGPSTVVVSSSNPVEDELWVDRYRPSRFSDLLGDERVHRETMTWLKEWDYCVFGKRKALNRQKKTFNTQAAVLDNKYEDAHHRPYEKILLLSGPAGYGKTTLAHVAARQAGYEVMEINASDARSGQVIDDRIRPALESGSAVGSKKPHARIIRFTRPADIYLTKRLRSICENEGLHADSRALSTLVGVTKGDMRGCLNTLQFIKARNQDVTENIIRTSTKGMKEGDASFTSVLSSLFSPLPRKRVKELGLSELDENRRLGCFEHYANLRHYDASLARHGKAVGWLMTFDMLSGTMRSEREYGLLPYLPYLLVPFYPLFNERGGSKVERPKADWDNLMKTRTNEEIYKSLSKCVQSAGHRSAGLRHLLSNEIMQLEFAPYINRIISPPMRPVNSQVTRPQERALLARLVDIMVSLELRFIQEKAEDGQLTYRLDPPVDVFVTYDGKRSGDISVQRYATRQLIAGEIDIQLIARQAEATEREKPTTAGTFRKSRKTDDGDNSTLGKRKADLLDIADRPPVDFFGRPITVSAPLSKRSKGTGPGLTAPEEKKFKVSYRFREGNSAAVRKPVKVSSFL</sequence>
<reference evidence="10 11" key="1">
    <citation type="submission" date="2019-02" db="EMBL/GenBank/DDBJ databases">
        <title>Genome sequencing of the rare red list fungi Phellinidium pouzarii.</title>
        <authorList>
            <person name="Buettner E."/>
            <person name="Kellner H."/>
        </authorList>
    </citation>
    <scope>NUCLEOTIDE SEQUENCE [LARGE SCALE GENOMIC DNA]</scope>
    <source>
        <strain evidence="10 11">DSM 108285</strain>
    </source>
</reference>
<dbReference type="SUPFAM" id="SSF52540">
    <property type="entry name" value="P-loop containing nucleoside triphosphate hydrolases"/>
    <property type="match status" value="1"/>
</dbReference>
<comment type="caution">
    <text evidence="10">The sequence shown here is derived from an EMBL/GenBank/DDBJ whole genome shotgun (WGS) entry which is preliminary data.</text>
</comment>
<feature type="domain" description="ATPase AAA-type core" evidence="9">
    <location>
        <begin position="583"/>
        <end position="619"/>
    </location>
</feature>
<dbReference type="InterPro" id="IPR003959">
    <property type="entry name" value="ATPase_AAA_core"/>
</dbReference>
<dbReference type="GO" id="GO:0005524">
    <property type="term" value="F:ATP binding"/>
    <property type="evidence" value="ECO:0007669"/>
    <property type="project" value="UniProtKB-KW"/>
</dbReference>
<dbReference type="InterPro" id="IPR053016">
    <property type="entry name" value="CTF18-RFC_complex"/>
</dbReference>
<evidence type="ECO:0000256" key="7">
    <source>
        <dbReference type="ARBA" id="ARBA00023306"/>
    </source>
</evidence>
<dbReference type="Proteomes" id="UP000308199">
    <property type="component" value="Unassembled WGS sequence"/>
</dbReference>
<evidence type="ECO:0000256" key="8">
    <source>
        <dbReference type="SAM" id="MobiDB-lite"/>
    </source>
</evidence>
<dbReference type="OrthoDB" id="2195431at2759"/>
<keyword evidence="6" id="KW-0539">Nucleus</keyword>
<evidence type="ECO:0000256" key="1">
    <source>
        <dbReference type="ARBA" id="ARBA00004123"/>
    </source>
</evidence>
<feature type="compositionally biased region" description="Polar residues" evidence="8">
    <location>
        <begin position="320"/>
        <end position="344"/>
    </location>
</feature>
<feature type="region of interest" description="Disordered" evidence="8">
    <location>
        <begin position="313"/>
        <end position="344"/>
    </location>
</feature>
<keyword evidence="4" id="KW-0067">ATP-binding</keyword>
<evidence type="ECO:0000256" key="4">
    <source>
        <dbReference type="ARBA" id="ARBA00022840"/>
    </source>
</evidence>
<dbReference type="Gene3D" id="3.40.50.300">
    <property type="entry name" value="P-loop containing nucleotide triphosphate hydrolases"/>
    <property type="match status" value="1"/>
</dbReference>
<dbReference type="PANTHER" id="PTHR46765">
    <property type="entry name" value="P-LOOP CONTAINING NUCLEOSIDE TRIPHOSPHATE HYDROLASES SUPERFAMILY PROTEIN"/>
    <property type="match status" value="1"/>
</dbReference>